<proteinExistence type="predicted"/>
<dbReference type="EMBL" id="BAABGJ010000081">
    <property type="protein sequence ID" value="GAA4358326.1"/>
    <property type="molecule type" value="Genomic_DNA"/>
</dbReference>
<dbReference type="Pfam" id="PF07729">
    <property type="entry name" value="FCD"/>
    <property type="match status" value="1"/>
</dbReference>
<sequence length="211" mass="23506">MSIEEAIRKGELLPGDGIDEGALMERYGVSRTPVREALLQLQAQQLLQSLSRGGMVVARMDVPQLLAMWEVLAELEGICARLACERMTTRDLQALEEAHRAAEPAVDAEDVEAWQAHNRAFHEVLYRACANCYLRDEILLTRARTGAYRRHAFAAIGLIRKSWEQHDQILQALRARDAARAWELMVAHLSPGQGMPGPAALIASLPKHLLL</sequence>
<evidence type="ECO:0000256" key="3">
    <source>
        <dbReference type="ARBA" id="ARBA00023163"/>
    </source>
</evidence>
<dbReference type="Pfam" id="PF00392">
    <property type="entry name" value="GntR"/>
    <property type="match status" value="1"/>
</dbReference>
<dbReference type="PANTHER" id="PTHR43537:SF49">
    <property type="entry name" value="TRANSCRIPTIONAL REGULATORY PROTEIN"/>
    <property type="match status" value="1"/>
</dbReference>
<reference evidence="6" key="1">
    <citation type="journal article" date="2019" name="Int. J. Syst. Evol. Microbiol.">
        <title>The Global Catalogue of Microorganisms (GCM) 10K type strain sequencing project: providing services to taxonomists for standard genome sequencing and annotation.</title>
        <authorList>
            <consortium name="The Broad Institute Genomics Platform"/>
            <consortium name="The Broad Institute Genome Sequencing Center for Infectious Disease"/>
            <person name="Wu L."/>
            <person name="Ma J."/>
        </authorList>
    </citation>
    <scope>NUCLEOTIDE SEQUENCE [LARGE SCALE GENOMIC DNA]</scope>
    <source>
        <strain evidence="6">JCM 17804</strain>
    </source>
</reference>
<keyword evidence="6" id="KW-1185">Reference proteome</keyword>
<dbReference type="SMART" id="SM00895">
    <property type="entry name" value="FCD"/>
    <property type="match status" value="1"/>
</dbReference>
<dbReference type="Gene3D" id="1.20.120.530">
    <property type="entry name" value="GntR ligand-binding domain-like"/>
    <property type="match status" value="1"/>
</dbReference>
<dbReference type="InterPro" id="IPR036388">
    <property type="entry name" value="WH-like_DNA-bd_sf"/>
</dbReference>
<dbReference type="SMART" id="SM00345">
    <property type="entry name" value="HTH_GNTR"/>
    <property type="match status" value="1"/>
</dbReference>
<keyword evidence="2" id="KW-0238">DNA-binding</keyword>
<evidence type="ECO:0000313" key="5">
    <source>
        <dbReference type="EMBL" id="GAA4358326.1"/>
    </source>
</evidence>
<evidence type="ECO:0000256" key="2">
    <source>
        <dbReference type="ARBA" id="ARBA00023125"/>
    </source>
</evidence>
<organism evidence="5 6">
    <name type="scientific">Variovorax defluvii</name>
    <dbReference type="NCBI Taxonomy" id="913761"/>
    <lineage>
        <taxon>Bacteria</taxon>
        <taxon>Pseudomonadati</taxon>
        <taxon>Pseudomonadota</taxon>
        <taxon>Betaproteobacteria</taxon>
        <taxon>Burkholderiales</taxon>
        <taxon>Comamonadaceae</taxon>
        <taxon>Variovorax</taxon>
    </lineage>
</organism>
<comment type="caution">
    <text evidence="5">The sequence shown here is derived from an EMBL/GenBank/DDBJ whole genome shotgun (WGS) entry which is preliminary data.</text>
</comment>
<evidence type="ECO:0000256" key="1">
    <source>
        <dbReference type="ARBA" id="ARBA00023015"/>
    </source>
</evidence>
<keyword evidence="1" id="KW-0805">Transcription regulation</keyword>
<dbReference type="SUPFAM" id="SSF48008">
    <property type="entry name" value="GntR ligand-binding domain-like"/>
    <property type="match status" value="1"/>
</dbReference>
<feature type="domain" description="HTH gntR-type" evidence="4">
    <location>
        <begin position="1"/>
        <end position="60"/>
    </location>
</feature>
<dbReference type="PROSITE" id="PS50949">
    <property type="entry name" value="HTH_GNTR"/>
    <property type="match status" value="1"/>
</dbReference>
<gene>
    <name evidence="5" type="ORF">GCM10023165_53130</name>
</gene>
<dbReference type="Gene3D" id="1.10.10.10">
    <property type="entry name" value="Winged helix-like DNA-binding domain superfamily/Winged helix DNA-binding domain"/>
    <property type="match status" value="1"/>
</dbReference>
<name>A0ABP8IGH6_9BURK</name>
<evidence type="ECO:0000259" key="4">
    <source>
        <dbReference type="PROSITE" id="PS50949"/>
    </source>
</evidence>
<accession>A0ABP8IGH6</accession>
<dbReference type="InterPro" id="IPR000524">
    <property type="entry name" value="Tscrpt_reg_HTH_GntR"/>
</dbReference>
<evidence type="ECO:0000313" key="6">
    <source>
        <dbReference type="Proteomes" id="UP001500975"/>
    </source>
</evidence>
<dbReference type="PANTHER" id="PTHR43537">
    <property type="entry name" value="TRANSCRIPTIONAL REGULATOR, GNTR FAMILY"/>
    <property type="match status" value="1"/>
</dbReference>
<dbReference type="Proteomes" id="UP001500975">
    <property type="component" value="Unassembled WGS sequence"/>
</dbReference>
<dbReference type="InterPro" id="IPR008920">
    <property type="entry name" value="TF_FadR/GntR_C"/>
</dbReference>
<protein>
    <submittedName>
        <fullName evidence="5">GntR family transcriptional regulator</fullName>
    </submittedName>
</protein>
<keyword evidence="3" id="KW-0804">Transcription</keyword>
<dbReference type="InterPro" id="IPR011711">
    <property type="entry name" value="GntR_C"/>
</dbReference>
<dbReference type="InterPro" id="IPR036390">
    <property type="entry name" value="WH_DNA-bd_sf"/>
</dbReference>
<dbReference type="SUPFAM" id="SSF46785">
    <property type="entry name" value="Winged helix' DNA-binding domain"/>
    <property type="match status" value="1"/>
</dbReference>